<organism evidence="1 2">
    <name type="scientific">Paramecium octaurelia</name>
    <dbReference type="NCBI Taxonomy" id="43137"/>
    <lineage>
        <taxon>Eukaryota</taxon>
        <taxon>Sar</taxon>
        <taxon>Alveolata</taxon>
        <taxon>Ciliophora</taxon>
        <taxon>Intramacronucleata</taxon>
        <taxon>Oligohymenophorea</taxon>
        <taxon>Peniculida</taxon>
        <taxon>Parameciidae</taxon>
        <taxon>Paramecium</taxon>
    </lineage>
</organism>
<keyword evidence="2" id="KW-1185">Reference proteome</keyword>
<evidence type="ECO:0000313" key="2">
    <source>
        <dbReference type="Proteomes" id="UP000683925"/>
    </source>
</evidence>
<protein>
    <submittedName>
        <fullName evidence="1">Uncharacterized protein</fullName>
    </submittedName>
</protein>
<evidence type="ECO:0000313" key="1">
    <source>
        <dbReference type="EMBL" id="CAD8185090.1"/>
    </source>
</evidence>
<accession>A0A8S1W721</accession>
<reference evidence="1" key="1">
    <citation type="submission" date="2021-01" db="EMBL/GenBank/DDBJ databases">
        <authorList>
            <consortium name="Genoscope - CEA"/>
            <person name="William W."/>
        </authorList>
    </citation>
    <scope>NUCLEOTIDE SEQUENCE</scope>
</reference>
<gene>
    <name evidence="1" type="ORF">POCTA_138.1.T0840232</name>
</gene>
<dbReference type="OrthoDB" id="312169at2759"/>
<proteinExistence type="predicted"/>
<comment type="caution">
    <text evidence="1">The sequence shown here is derived from an EMBL/GenBank/DDBJ whole genome shotgun (WGS) entry which is preliminary data.</text>
</comment>
<dbReference type="EMBL" id="CAJJDP010000083">
    <property type="protein sequence ID" value="CAD8185090.1"/>
    <property type="molecule type" value="Genomic_DNA"/>
</dbReference>
<dbReference type="AlphaFoldDB" id="A0A8S1W721"/>
<dbReference type="Proteomes" id="UP000683925">
    <property type="component" value="Unassembled WGS sequence"/>
</dbReference>
<sequence>MSLYNIDDDEEKVIIHGSPFRLLITANEKYLAVIYEWGEQEGHYYLFRIYDIRITNEIALGQWLWVRHNYYKNIQHCFDRLQKHYNISQSIEKNIKKNIALGIEKYLDIDDTGFIYILSNDCVYQYSINNEEFLDRFSFVNSIDFKIMSNLPNYALTIQVISKQQWIILEDLHRQKFSKKISQSKLSGKEIHNLENLFYFETQTLEIDEGMDDNWQILSGTLGQMRSGKILRKLVFAGMREKQFIIDKTQVSFCGIIDYANLFKFDLLTGKHKITPTQFNYKYQDVVKVSKNAIVYSNRGGNQMVFVRLK</sequence>
<name>A0A8S1W721_PAROT</name>